<name>A0AA37F8T5_9ARCH</name>
<dbReference type="PIRSF" id="PIRSF006157">
    <property type="entry name" value="Doxgns_DODA"/>
    <property type="match status" value="1"/>
</dbReference>
<accession>A0AA37F8T5</accession>
<comment type="cofactor">
    <cofactor evidence="1">
        <name>Zn(2+)</name>
        <dbReference type="ChEBI" id="CHEBI:29105"/>
    </cofactor>
</comment>
<dbReference type="RefSeq" id="WP_188679693.1">
    <property type="nucleotide sequence ID" value="NZ_BMNY01000001.1"/>
</dbReference>
<reference evidence="7" key="1">
    <citation type="journal article" date="2014" name="Int. J. Syst. Evol. Microbiol.">
        <title>Complete genome sequence of Corynebacterium casei LMG S-19264T (=DSM 44701T), isolated from a smear-ripened cheese.</title>
        <authorList>
            <consortium name="US DOE Joint Genome Institute (JGI-PGF)"/>
            <person name="Walter F."/>
            <person name="Albersmeier A."/>
            <person name="Kalinowski J."/>
            <person name="Ruckert C."/>
        </authorList>
    </citation>
    <scope>NUCLEOTIDE SEQUENCE</scope>
    <source>
        <strain evidence="7">JCM 13583</strain>
    </source>
</reference>
<evidence type="ECO:0000256" key="2">
    <source>
        <dbReference type="ARBA" id="ARBA00007581"/>
    </source>
</evidence>
<dbReference type="GO" id="GO:0016702">
    <property type="term" value="F:oxidoreductase activity, acting on single donors with incorporation of molecular oxygen, incorporation of two atoms of oxygen"/>
    <property type="evidence" value="ECO:0007669"/>
    <property type="project" value="UniProtKB-ARBA"/>
</dbReference>
<organism evidence="7 8">
    <name type="scientific">Thermogymnomonas acidicola</name>
    <dbReference type="NCBI Taxonomy" id="399579"/>
    <lineage>
        <taxon>Archaea</taxon>
        <taxon>Methanobacteriati</taxon>
        <taxon>Thermoplasmatota</taxon>
        <taxon>Thermoplasmata</taxon>
        <taxon>Thermoplasmatales</taxon>
        <taxon>Thermogymnomonas</taxon>
    </lineage>
</organism>
<keyword evidence="8" id="KW-1185">Reference proteome</keyword>
<evidence type="ECO:0000259" key="6">
    <source>
        <dbReference type="Pfam" id="PF02900"/>
    </source>
</evidence>
<dbReference type="SUPFAM" id="SSF53213">
    <property type="entry name" value="LigB-like"/>
    <property type="match status" value="1"/>
</dbReference>
<evidence type="ECO:0000256" key="5">
    <source>
        <dbReference type="ARBA" id="ARBA00023002"/>
    </source>
</evidence>
<dbReference type="AlphaFoldDB" id="A0AA37F8T5"/>
<dbReference type="InterPro" id="IPR004183">
    <property type="entry name" value="Xdiol_dOase_suB"/>
</dbReference>
<keyword evidence="5" id="KW-0560">Oxidoreductase</keyword>
<reference evidence="7" key="2">
    <citation type="submission" date="2022-09" db="EMBL/GenBank/DDBJ databases">
        <authorList>
            <person name="Sun Q."/>
            <person name="Ohkuma M."/>
        </authorList>
    </citation>
    <scope>NUCLEOTIDE SEQUENCE</scope>
    <source>
        <strain evidence="7">JCM 13583</strain>
    </source>
</reference>
<feature type="domain" description="Extradiol ring-cleavage dioxygenase class III enzyme subunit B" evidence="6">
    <location>
        <begin position="22"/>
        <end position="242"/>
    </location>
</feature>
<gene>
    <name evidence="7" type="ORF">GCM10007108_02810</name>
</gene>
<sequence>MLVCAAFMPNTPTLVGDLGVRHDKTVEALRSLGRQLKVKPRAVVVLSPHFVTGGGVAVVAQRELRQIYDFYGFPDKFYSVRYRPHGDPELAEVIARKINSFGVPCTTTEEWGLDHGAWSPLMHVFPNADVPVIPLSLCDEIEEISYRDVGRAVRAVAEETDLFVCATGSIIHRLDLYGRDNSSVPEVANRYLGLVTMALINGEWDKIWSAPVSWMREASPEGGLVPLRFLSGVVGNRFMGHLLANEIEFNAASLTTVKLDEVREI</sequence>
<dbReference type="Proteomes" id="UP000632195">
    <property type="component" value="Unassembled WGS sequence"/>
</dbReference>
<dbReference type="CDD" id="cd07363">
    <property type="entry name" value="45_DOPA_Dioxygenase"/>
    <property type="match status" value="1"/>
</dbReference>
<keyword evidence="7" id="KW-0223">Dioxygenase</keyword>
<dbReference type="GO" id="GO:0008270">
    <property type="term" value="F:zinc ion binding"/>
    <property type="evidence" value="ECO:0007669"/>
    <property type="project" value="InterPro"/>
</dbReference>
<evidence type="ECO:0000313" key="7">
    <source>
        <dbReference type="EMBL" id="GGM68176.1"/>
    </source>
</evidence>
<comment type="caution">
    <text evidence="7">The sequence shown here is derived from an EMBL/GenBank/DDBJ whole genome shotgun (WGS) entry which is preliminary data.</text>
</comment>
<keyword evidence="4" id="KW-0862">Zinc</keyword>
<evidence type="ECO:0000256" key="4">
    <source>
        <dbReference type="ARBA" id="ARBA00022833"/>
    </source>
</evidence>
<dbReference type="PANTHER" id="PTHR30096">
    <property type="entry name" value="4,5-DOPA DIOXYGENASE EXTRADIOL-LIKE PROTEIN"/>
    <property type="match status" value="1"/>
</dbReference>
<evidence type="ECO:0000313" key="8">
    <source>
        <dbReference type="Proteomes" id="UP000632195"/>
    </source>
</evidence>
<evidence type="ECO:0000256" key="1">
    <source>
        <dbReference type="ARBA" id="ARBA00001947"/>
    </source>
</evidence>
<keyword evidence="3" id="KW-0479">Metal-binding</keyword>
<dbReference type="PANTHER" id="PTHR30096:SF0">
    <property type="entry name" value="4,5-DOPA DIOXYGENASE EXTRADIOL-LIKE PROTEIN"/>
    <property type="match status" value="1"/>
</dbReference>
<protein>
    <submittedName>
        <fullName evidence="7">Dioxygenase</fullName>
    </submittedName>
</protein>
<dbReference type="InterPro" id="IPR014436">
    <property type="entry name" value="Extradiol_dOase_DODA"/>
</dbReference>
<dbReference type="Pfam" id="PF02900">
    <property type="entry name" value="LigB"/>
    <property type="match status" value="1"/>
</dbReference>
<evidence type="ECO:0000256" key="3">
    <source>
        <dbReference type="ARBA" id="ARBA00022723"/>
    </source>
</evidence>
<dbReference type="EMBL" id="BMNY01000001">
    <property type="protein sequence ID" value="GGM68176.1"/>
    <property type="molecule type" value="Genomic_DNA"/>
</dbReference>
<dbReference type="GO" id="GO:0008198">
    <property type="term" value="F:ferrous iron binding"/>
    <property type="evidence" value="ECO:0007669"/>
    <property type="project" value="InterPro"/>
</dbReference>
<proteinExistence type="inferred from homology"/>
<dbReference type="Gene3D" id="3.40.830.10">
    <property type="entry name" value="LigB-like"/>
    <property type="match status" value="1"/>
</dbReference>
<comment type="similarity">
    <text evidence="2">Belongs to the DODA-type extradiol aromatic ring-opening dioxygenase family.</text>
</comment>